<dbReference type="EMBL" id="CADCUY010000590">
    <property type="protein sequence ID" value="CAA9438533.1"/>
    <property type="molecule type" value="Genomic_DNA"/>
</dbReference>
<feature type="non-terminal residue" evidence="2">
    <location>
        <position position="37"/>
    </location>
</feature>
<protein>
    <submittedName>
        <fullName evidence="2">Uncharacterized protein</fullName>
    </submittedName>
</protein>
<reference evidence="2" key="1">
    <citation type="submission" date="2020-02" db="EMBL/GenBank/DDBJ databases">
        <authorList>
            <person name="Meier V. D."/>
        </authorList>
    </citation>
    <scope>NUCLEOTIDE SEQUENCE</scope>
    <source>
        <strain evidence="2">AVDCRST_MAG35</strain>
    </source>
</reference>
<organism evidence="2">
    <name type="scientific">uncultured Quadrisphaera sp</name>
    <dbReference type="NCBI Taxonomy" id="904978"/>
    <lineage>
        <taxon>Bacteria</taxon>
        <taxon>Bacillati</taxon>
        <taxon>Actinomycetota</taxon>
        <taxon>Actinomycetes</taxon>
        <taxon>Kineosporiales</taxon>
        <taxon>Kineosporiaceae</taxon>
        <taxon>Quadrisphaera</taxon>
        <taxon>environmental samples</taxon>
    </lineage>
</organism>
<name>A0A6J4Q9V0_9ACTN</name>
<gene>
    <name evidence="2" type="ORF">AVDCRST_MAG35-3102</name>
</gene>
<proteinExistence type="predicted"/>
<evidence type="ECO:0000313" key="2">
    <source>
        <dbReference type="EMBL" id="CAA9438533.1"/>
    </source>
</evidence>
<evidence type="ECO:0000256" key="1">
    <source>
        <dbReference type="SAM" id="MobiDB-lite"/>
    </source>
</evidence>
<feature type="non-terminal residue" evidence="2">
    <location>
        <position position="1"/>
    </location>
</feature>
<accession>A0A6J4Q9V0</accession>
<sequence length="37" mass="3637">TPTAPPSAPRAPHRSAAATPAGRRPWTATATGSAARA</sequence>
<feature type="region of interest" description="Disordered" evidence="1">
    <location>
        <begin position="1"/>
        <end position="37"/>
    </location>
</feature>
<dbReference type="AlphaFoldDB" id="A0A6J4Q9V0"/>
<feature type="compositionally biased region" description="Polar residues" evidence="1">
    <location>
        <begin position="28"/>
        <end position="37"/>
    </location>
</feature>